<keyword evidence="8" id="KW-0732">Signal</keyword>
<keyword evidence="5" id="KW-0333">Golgi apparatus</keyword>
<evidence type="ECO:0000313" key="12">
    <source>
        <dbReference type="Proteomes" id="UP000708148"/>
    </source>
</evidence>
<evidence type="ECO:0000256" key="2">
    <source>
        <dbReference type="ARBA" id="ARBA00004481"/>
    </source>
</evidence>
<dbReference type="PANTHER" id="PTHR12820">
    <property type="entry name" value="VACUOLAR SORTING PROTEIN 53"/>
    <property type="match status" value="1"/>
</dbReference>
<keyword evidence="6" id="KW-0472">Membrane</keyword>
<keyword evidence="4" id="KW-0967">Endosome</keyword>
<dbReference type="OrthoDB" id="10261632at2759"/>
<evidence type="ECO:0008006" key="13">
    <source>
        <dbReference type="Google" id="ProtNLM"/>
    </source>
</evidence>
<dbReference type="AlphaFoldDB" id="A0A8S1IS24"/>
<evidence type="ECO:0000256" key="4">
    <source>
        <dbReference type="ARBA" id="ARBA00022753"/>
    </source>
</evidence>
<evidence type="ECO:0000256" key="7">
    <source>
        <dbReference type="SAM" id="MobiDB-lite"/>
    </source>
</evidence>
<feature type="region of interest" description="Disordered" evidence="7">
    <location>
        <begin position="320"/>
        <end position="345"/>
    </location>
</feature>
<protein>
    <recommendedName>
        <fullName evidence="13">Vps53 N-terminal domain-containing protein</fullName>
    </recommendedName>
</protein>
<evidence type="ECO:0000259" key="10">
    <source>
        <dbReference type="Pfam" id="PF16854"/>
    </source>
</evidence>
<evidence type="ECO:0000256" key="1">
    <source>
        <dbReference type="ARBA" id="ARBA00004150"/>
    </source>
</evidence>
<name>A0A8S1IS24_9CHLO</name>
<dbReference type="GO" id="GO:0010008">
    <property type="term" value="C:endosome membrane"/>
    <property type="evidence" value="ECO:0007669"/>
    <property type="project" value="UniProtKB-SubCell"/>
</dbReference>
<dbReference type="Proteomes" id="UP000708148">
    <property type="component" value="Unassembled WGS sequence"/>
</dbReference>
<dbReference type="InterPro" id="IPR031745">
    <property type="entry name" value="Vps53_C"/>
</dbReference>
<feature type="compositionally biased region" description="Acidic residues" evidence="7">
    <location>
        <begin position="325"/>
        <end position="336"/>
    </location>
</feature>
<comment type="subcellular location">
    <subcellularLocation>
        <location evidence="2">Endosome membrane</location>
        <topology evidence="2">Peripheral membrane protein</topology>
    </subcellularLocation>
    <subcellularLocation>
        <location evidence="1">Golgi apparatus</location>
        <location evidence="1">trans-Golgi network membrane</location>
        <topology evidence="1">Peripheral membrane protein</topology>
    </subcellularLocation>
</comment>
<organism evidence="11 12">
    <name type="scientific">Ostreobium quekettii</name>
    <dbReference type="NCBI Taxonomy" id="121088"/>
    <lineage>
        <taxon>Eukaryota</taxon>
        <taxon>Viridiplantae</taxon>
        <taxon>Chlorophyta</taxon>
        <taxon>core chlorophytes</taxon>
        <taxon>Ulvophyceae</taxon>
        <taxon>TCBD clade</taxon>
        <taxon>Bryopsidales</taxon>
        <taxon>Ostreobineae</taxon>
        <taxon>Ostreobiaceae</taxon>
        <taxon>Ostreobium</taxon>
    </lineage>
</organism>
<evidence type="ECO:0000259" key="9">
    <source>
        <dbReference type="Pfam" id="PF04100"/>
    </source>
</evidence>
<dbReference type="InterPro" id="IPR007234">
    <property type="entry name" value="Vps53_N"/>
</dbReference>
<evidence type="ECO:0000256" key="8">
    <source>
        <dbReference type="SAM" id="SignalP"/>
    </source>
</evidence>
<keyword evidence="12" id="KW-1185">Reference proteome</keyword>
<proteinExistence type="inferred from homology"/>
<evidence type="ECO:0000256" key="5">
    <source>
        <dbReference type="ARBA" id="ARBA00023034"/>
    </source>
</evidence>
<dbReference type="GO" id="GO:0042147">
    <property type="term" value="P:retrograde transport, endosome to Golgi"/>
    <property type="evidence" value="ECO:0007669"/>
    <property type="project" value="InterPro"/>
</dbReference>
<sequence>MTKSHLHGCVFVVVLSREFCALWQIRKVDREILEAVQQQSSSDSRARQELGIVRGQIQELFGRIHDIQRKAEDSEAMVQEICRDIKKLDYAKQHLTHAITALRRLAMLTKAIQSLEELLYQRESYRECANLLEAVSQLRDYFEKYGHIPKIGELTGKLENIRNALRASVFDDFKTLWGSLDSSPPPETLERLANGCLVANALGVKVSDELVGVICDREMRIYQQIYGTVGEVAKLERTERRYQWLKKRLDERAAQWAVFPESWRAPQLVCMAFCKVTKSQLAEILDQQSEGLRENVAGLLKAVVDTNKFEKEMTARFGGGKIETDDTSVEEEEAPTDDSMSASDARKRLQATLKKAKEMKAIEDGVEQEPTDLASASLNFTDSISLVFEKHLRYYVDEEYQELLDYLRSCIQEEDERHWRPSEEAGTNVLQSANQIFFRIRSSLQRCAKFISRGEPLYLLSRAFQGVLVGYAGELRKRLPKTAGGLTTVGSSLLGEDWQIKLPIEEEQVVCSMLHTAAHCSETVGTLKKAIQRDITPGYADQINFDKEEELFQGLSAQCLSVLVLGINTRLDAALTEMTKIRWDTIEATGDELSYVSTIRNVLRDCGPRLGSDLDEADFGFFCDKLVHGFVPRFYETFFKLRKVTIKGALQMAIDGEAIKTCLLGFPQSSKAGSVLPSYATFVEREMGAAISLVKVLQSKPENLVDNYLVLMPDSAQHVAEFQRAVELKSLKKSLQVDIVNVYQNRLMGKSPGAPAALSRPGRAPAHPQAAGRGGYMASFTSSSRSALFKGSKTMQETASRTRESLARMANLIPSRFSATGPDWTGQ</sequence>
<dbReference type="EMBL" id="CAJHUC010000536">
    <property type="protein sequence ID" value="CAD7696743.1"/>
    <property type="molecule type" value="Genomic_DNA"/>
</dbReference>
<dbReference type="GO" id="GO:0000938">
    <property type="term" value="C:GARP complex"/>
    <property type="evidence" value="ECO:0007669"/>
    <property type="project" value="InterPro"/>
</dbReference>
<evidence type="ECO:0000256" key="6">
    <source>
        <dbReference type="ARBA" id="ARBA00023136"/>
    </source>
</evidence>
<dbReference type="Pfam" id="PF04100">
    <property type="entry name" value="Vps53_N"/>
    <property type="match status" value="1"/>
</dbReference>
<comment type="caution">
    <text evidence="11">The sequence shown here is derived from an EMBL/GenBank/DDBJ whole genome shotgun (WGS) entry which is preliminary data.</text>
</comment>
<feature type="domain" description="Vps53 N-terminal" evidence="9">
    <location>
        <begin position="24"/>
        <end position="414"/>
    </location>
</feature>
<dbReference type="InterPro" id="IPR039766">
    <property type="entry name" value="Vps53"/>
</dbReference>
<feature type="signal peptide" evidence="8">
    <location>
        <begin position="1"/>
        <end position="16"/>
    </location>
</feature>
<dbReference type="GO" id="GO:0005829">
    <property type="term" value="C:cytosol"/>
    <property type="evidence" value="ECO:0007669"/>
    <property type="project" value="GOC"/>
</dbReference>
<feature type="domain" description="Vps53 C-terminal" evidence="10">
    <location>
        <begin position="651"/>
        <end position="730"/>
    </location>
</feature>
<dbReference type="Pfam" id="PF16854">
    <property type="entry name" value="VPS53_C"/>
    <property type="match status" value="1"/>
</dbReference>
<dbReference type="PANTHER" id="PTHR12820:SF0">
    <property type="entry name" value="VACUOLAR PROTEIN SORTING-ASSOCIATED PROTEIN 53 HOMOLOG"/>
    <property type="match status" value="1"/>
</dbReference>
<comment type="similarity">
    <text evidence="3">Belongs to the VPS53 family.</text>
</comment>
<gene>
    <name evidence="11" type="ORF">OSTQU699_LOCUS2104</name>
</gene>
<feature type="region of interest" description="Disordered" evidence="7">
    <location>
        <begin position="752"/>
        <end position="776"/>
    </location>
</feature>
<reference evidence="11" key="1">
    <citation type="submission" date="2020-12" db="EMBL/GenBank/DDBJ databases">
        <authorList>
            <person name="Iha C."/>
        </authorList>
    </citation>
    <scope>NUCLEOTIDE SEQUENCE</scope>
</reference>
<evidence type="ECO:0000313" key="11">
    <source>
        <dbReference type="EMBL" id="CAD7696743.1"/>
    </source>
</evidence>
<feature type="chain" id="PRO_5035875707" description="Vps53 N-terminal domain-containing protein" evidence="8">
    <location>
        <begin position="17"/>
        <end position="827"/>
    </location>
</feature>
<evidence type="ECO:0000256" key="3">
    <source>
        <dbReference type="ARBA" id="ARBA00008628"/>
    </source>
</evidence>
<accession>A0A8S1IS24</accession>